<feature type="domain" description="Histidine kinase" evidence="13">
    <location>
        <begin position="289"/>
        <end position="539"/>
    </location>
</feature>
<evidence type="ECO:0000256" key="7">
    <source>
        <dbReference type="ARBA" id="ARBA00022741"/>
    </source>
</evidence>
<dbReference type="PRINTS" id="PR00344">
    <property type="entry name" value="BCTRLSENSOR"/>
</dbReference>
<evidence type="ECO:0000313" key="16">
    <source>
        <dbReference type="EMBL" id="QTA38548.1"/>
    </source>
</evidence>
<dbReference type="CDD" id="cd16916">
    <property type="entry name" value="HATPase_CheA-like"/>
    <property type="match status" value="1"/>
</dbReference>
<keyword evidence="10" id="KW-0902">Two-component regulatory system</keyword>
<dbReference type="Gene3D" id="1.20.120.160">
    <property type="entry name" value="HPT domain"/>
    <property type="match status" value="1"/>
</dbReference>
<comment type="catalytic activity">
    <reaction evidence="1">
        <text>ATP + protein L-histidine = ADP + protein N-phospho-L-histidine.</text>
        <dbReference type="EC" id="2.7.13.3"/>
    </reaction>
</comment>
<dbReference type="Pfam" id="PF02518">
    <property type="entry name" value="HATPase_c"/>
    <property type="match status" value="1"/>
</dbReference>
<evidence type="ECO:0000259" key="14">
    <source>
        <dbReference type="PROSITE" id="PS50851"/>
    </source>
</evidence>
<dbReference type="Pfam" id="PF01627">
    <property type="entry name" value="Hpt"/>
    <property type="match status" value="1"/>
</dbReference>
<dbReference type="SUPFAM" id="SSF50341">
    <property type="entry name" value="CheW-like"/>
    <property type="match status" value="1"/>
</dbReference>
<dbReference type="SMART" id="SM00073">
    <property type="entry name" value="HPT"/>
    <property type="match status" value="1"/>
</dbReference>
<accession>A0ABX7S7H4</accession>
<dbReference type="SMART" id="SM00260">
    <property type="entry name" value="CheW"/>
    <property type="match status" value="1"/>
</dbReference>
<dbReference type="InterPro" id="IPR037052">
    <property type="entry name" value="CheA-like_P2_sf"/>
</dbReference>
<dbReference type="EMBL" id="CP071446">
    <property type="protein sequence ID" value="QTA38548.1"/>
    <property type="molecule type" value="Genomic_DNA"/>
</dbReference>
<evidence type="ECO:0000259" key="13">
    <source>
        <dbReference type="PROSITE" id="PS50109"/>
    </source>
</evidence>
<keyword evidence="17" id="KW-1185">Reference proteome</keyword>
<dbReference type="InterPro" id="IPR051315">
    <property type="entry name" value="Bact_Chemotaxis_CheA"/>
</dbReference>
<proteinExistence type="predicted"/>
<evidence type="ECO:0000256" key="3">
    <source>
        <dbReference type="ARBA" id="ARBA00021495"/>
    </source>
</evidence>
<evidence type="ECO:0000256" key="12">
    <source>
        <dbReference type="SAM" id="MobiDB-lite"/>
    </source>
</evidence>
<dbReference type="CDD" id="cd00731">
    <property type="entry name" value="CheA_reg"/>
    <property type="match status" value="1"/>
</dbReference>
<dbReference type="InterPro" id="IPR036641">
    <property type="entry name" value="HPT_dom_sf"/>
</dbReference>
<evidence type="ECO:0000256" key="4">
    <source>
        <dbReference type="ARBA" id="ARBA00022500"/>
    </source>
</evidence>
<dbReference type="InterPro" id="IPR037006">
    <property type="entry name" value="CheA-like_homodim_sf"/>
</dbReference>
<evidence type="ECO:0000256" key="10">
    <source>
        <dbReference type="ARBA" id="ARBA00023012"/>
    </source>
</evidence>
<dbReference type="SUPFAM" id="SSF55052">
    <property type="entry name" value="CheY-binding domain of CheA"/>
    <property type="match status" value="1"/>
</dbReference>
<sequence>MSQFDEYLSVFIDEGREYVQQLNDALLDLEKNPEDMEYVNIAFRALHTLKGMAGTMGFEKMAKLCHRMENFLDAVRSGKVKIDSDKFDYLFSGLDFIEKMIANIAESGSEDIEEDISTLVESFEKMASGETLEEIPEATSEKENNGEKKAGEIIYETDDVLIHVVSEARKKGFELYYIKVMLEEGTQLKSARMYMVFHSIEELGGEIIKSIPSVEDIESEKFDREVELYVIAKVEPSKLQEKLVSISEIEKVIVKPVEIKRKQTNESQSKTNENNKEVKNGAKAKEKVKVTQTVRVDIEKLDTLMNLMGELVIARSRIIDILKKYNIKEVDESLAQLSRITLDLQNIVMKVRMVPIAYVFNRFPRMVRDISKNLGKEINFILQGEETELDRTFVEEIGDPLVHLIRNAIDHGIETKEERIAKGKPPVGTLKLSARHEGNNVIIEVEDDGRGLDREKILRKAIERGLVDESKALSLSDEKIYEFLFMPGFSTKEEVSELSGRGVGMDVVRNTIESLNGNVSIESKKDVGTKVIIKLPLTLAIIQALLVKVNKYIYAVPISVIDSTLIITPDEIQMVQNKEVIVRRGEVIPIIRLWEALNIEHEHNLEEMNVVVIKTSNRKYGIAVDTLIGQEDIVIKSLGKLFTDVKEFSGGATLGDGSIALILDTANIVE</sequence>
<dbReference type="RefSeq" id="WP_207567265.1">
    <property type="nucleotide sequence ID" value="NZ_CP071446.1"/>
</dbReference>
<dbReference type="InterPro" id="IPR036061">
    <property type="entry name" value="CheW-like_dom_sf"/>
</dbReference>
<dbReference type="InterPro" id="IPR008207">
    <property type="entry name" value="Sig_transdc_His_kin_Hpt_dom"/>
</dbReference>
<keyword evidence="5 11" id="KW-0597">Phosphoprotein</keyword>
<evidence type="ECO:0000313" key="17">
    <source>
        <dbReference type="Proteomes" id="UP000671862"/>
    </source>
</evidence>
<dbReference type="Gene3D" id="1.10.287.560">
    <property type="entry name" value="Histidine kinase CheA-like, homodimeric domain"/>
    <property type="match status" value="1"/>
</dbReference>
<feature type="domain" description="CheW-like" evidence="14">
    <location>
        <begin position="541"/>
        <end position="670"/>
    </location>
</feature>
<dbReference type="InterPro" id="IPR004105">
    <property type="entry name" value="CheA-like_dim"/>
</dbReference>
<dbReference type="Gene3D" id="3.30.565.10">
    <property type="entry name" value="Histidine kinase-like ATPase, C-terminal domain"/>
    <property type="match status" value="1"/>
</dbReference>
<dbReference type="InterPro" id="IPR036097">
    <property type="entry name" value="HisK_dim/P_sf"/>
</dbReference>
<dbReference type="CDD" id="cd00088">
    <property type="entry name" value="HPT"/>
    <property type="match status" value="1"/>
</dbReference>
<dbReference type="InterPro" id="IPR002545">
    <property type="entry name" value="CheW-lke_dom"/>
</dbReference>
<dbReference type="SMART" id="SM01231">
    <property type="entry name" value="H-kinase_dim"/>
    <property type="match status" value="1"/>
</dbReference>
<dbReference type="Pfam" id="PF01584">
    <property type="entry name" value="CheW"/>
    <property type="match status" value="1"/>
</dbReference>
<evidence type="ECO:0000259" key="15">
    <source>
        <dbReference type="PROSITE" id="PS50894"/>
    </source>
</evidence>
<feature type="compositionally biased region" description="Basic and acidic residues" evidence="12">
    <location>
        <begin position="273"/>
        <end position="284"/>
    </location>
</feature>
<feature type="modified residue" description="Phosphohistidine" evidence="11">
    <location>
        <position position="47"/>
    </location>
</feature>
<organism evidence="16 17">
    <name type="scientific">Thermosipho ferrireducens</name>
    <dbReference type="NCBI Taxonomy" id="2571116"/>
    <lineage>
        <taxon>Bacteria</taxon>
        <taxon>Thermotogati</taxon>
        <taxon>Thermotogota</taxon>
        <taxon>Thermotogae</taxon>
        <taxon>Thermotogales</taxon>
        <taxon>Fervidobacteriaceae</taxon>
        <taxon>Thermosipho</taxon>
    </lineage>
</organism>
<dbReference type="PANTHER" id="PTHR43395:SF1">
    <property type="entry name" value="CHEMOTAXIS PROTEIN CHEA"/>
    <property type="match status" value="1"/>
</dbReference>
<reference evidence="16 17" key="1">
    <citation type="submission" date="2021-03" db="EMBL/GenBank/DDBJ databases">
        <title>Thermosipho ferrireducens sp.nov., an anaerobic thermophilic iron-reducing bacterium isolated from a deep-sea hydrothermal sulfide deposits.</title>
        <authorList>
            <person name="Zeng X."/>
            <person name="Chen Y."/>
            <person name="Shao Z."/>
        </authorList>
    </citation>
    <scope>NUCLEOTIDE SEQUENCE [LARGE SCALE GENOMIC DNA]</scope>
    <source>
        <strain evidence="16 17">JL129W03</strain>
    </source>
</reference>
<keyword evidence="4" id="KW-0145">Chemotaxis</keyword>
<evidence type="ECO:0000256" key="11">
    <source>
        <dbReference type="PROSITE-ProRule" id="PRU00110"/>
    </source>
</evidence>
<gene>
    <name evidence="16" type="ORF">JYK00_03270</name>
</gene>
<dbReference type="SUPFAM" id="SSF47384">
    <property type="entry name" value="Homodimeric domain of signal transducing histidine kinase"/>
    <property type="match status" value="1"/>
</dbReference>
<keyword evidence="6" id="KW-0808">Transferase</keyword>
<dbReference type="Gene3D" id="3.30.70.1110">
    <property type="entry name" value="Histidine kinase CheA-like, P2 response regulator-binding domain"/>
    <property type="match status" value="1"/>
</dbReference>
<feature type="region of interest" description="Disordered" evidence="12">
    <location>
        <begin position="263"/>
        <end position="284"/>
    </location>
</feature>
<evidence type="ECO:0000256" key="1">
    <source>
        <dbReference type="ARBA" id="ARBA00000085"/>
    </source>
</evidence>
<dbReference type="Pfam" id="PF07194">
    <property type="entry name" value="P2"/>
    <property type="match status" value="1"/>
</dbReference>
<dbReference type="Pfam" id="PF02895">
    <property type="entry name" value="H-kinase_dim"/>
    <property type="match status" value="1"/>
</dbReference>
<dbReference type="PROSITE" id="PS50894">
    <property type="entry name" value="HPT"/>
    <property type="match status" value="1"/>
</dbReference>
<evidence type="ECO:0000256" key="9">
    <source>
        <dbReference type="ARBA" id="ARBA00022840"/>
    </source>
</evidence>
<dbReference type="EC" id="2.7.13.3" evidence="2"/>
<dbReference type="PROSITE" id="PS50109">
    <property type="entry name" value="HIS_KIN"/>
    <property type="match status" value="1"/>
</dbReference>
<dbReference type="PANTHER" id="PTHR43395">
    <property type="entry name" value="SENSOR HISTIDINE KINASE CHEA"/>
    <property type="match status" value="1"/>
</dbReference>
<dbReference type="InterPro" id="IPR003594">
    <property type="entry name" value="HATPase_dom"/>
</dbReference>
<dbReference type="Gene3D" id="2.30.30.40">
    <property type="entry name" value="SH3 Domains"/>
    <property type="match status" value="1"/>
</dbReference>
<dbReference type="InterPro" id="IPR010808">
    <property type="entry name" value="CheA_P2-bd"/>
</dbReference>
<name>A0ABX7S7H4_9BACT</name>
<keyword evidence="9" id="KW-0067">ATP-binding</keyword>
<dbReference type="SUPFAM" id="SSF55874">
    <property type="entry name" value="ATPase domain of HSP90 chaperone/DNA topoisomerase II/histidine kinase"/>
    <property type="match status" value="1"/>
</dbReference>
<dbReference type="InterPro" id="IPR005467">
    <property type="entry name" value="His_kinase_dom"/>
</dbReference>
<keyword evidence="8" id="KW-0418">Kinase</keyword>
<dbReference type="SMART" id="SM00387">
    <property type="entry name" value="HATPase_c"/>
    <property type="match status" value="1"/>
</dbReference>
<dbReference type="SUPFAM" id="SSF47226">
    <property type="entry name" value="Histidine-containing phosphotransfer domain, HPT domain"/>
    <property type="match status" value="1"/>
</dbReference>
<dbReference type="PROSITE" id="PS50851">
    <property type="entry name" value="CHEW"/>
    <property type="match status" value="1"/>
</dbReference>
<evidence type="ECO:0000256" key="5">
    <source>
        <dbReference type="ARBA" id="ARBA00022553"/>
    </source>
</evidence>
<feature type="domain" description="HPt" evidence="15">
    <location>
        <begin position="1"/>
        <end position="104"/>
    </location>
</feature>
<dbReference type="InterPro" id="IPR004358">
    <property type="entry name" value="Sig_transdc_His_kin-like_C"/>
</dbReference>
<keyword evidence="7" id="KW-0547">Nucleotide-binding</keyword>
<protein>
    <recommendedName>
        <fullName evidence="3">Chemotaxis protein CheA</fullName>
        <ecNumber evidence="2">2.7.13.3</ecNumber>
    </recommendedName>
</protein>
<evidence type="ECO:0000256" key="6">
    <source>
        <dbReference type="ARBA" id="ARBA00022679"/>
    </source>
</evidence>
<dbReference type="Proteomes" id="UP000671862">
    <property type="component" value="Chromosome"/>
</dbReference>
<evidence type="ECO:0000256" key="8">
    <source>
        <dbReference type="ARBA" id="ARBA00022777"/>
    </source>
</evidence>
<dbReference type="InterPro" id="IPR036890">
    <property type="entry name" value="HATPase_C_sf"/>
</dbReference>
<dbReference type="InterPro" id="IPR035891">
    <property type="entry name" value="CheY-binding_CheA"/>
</dbReference>
<evidence type="ECO:0000256" key="2">
    <source>
        <dbReference type="ARBA" id="ARBA00012438"/>
    </source>
</evidence>